<evidence type="ECO:0000256" key="1">
    <source>
        <dbReference type="SAM" id="MobiDB-lite"/>
    </source>
</evidence>
<feature type="region of interest" description="Disordered" evidence="1">
    <location>
        <begin position="170"/>
        <end position="196"/>
    </location>
</feature>
<proteinExistence type="predicted"/>
<protein>
    <submittedName>
        <fullName evidence="2">Uncharacterized protein</fullName>
    </submittedName>
</protein>
<dbReference type="AlphaFoldDB" id="A0A2T0A0J6"/>
<sequence>MVPSRQNEQHRKHRRAQPNEQRKRDELGAGLAARSTRESVSSEGGSGAAARRQGRATDPCDHVCRIRGFEMSADGIWRKRKSAGAADAACLPPTSLAQPCPPPRSHAAWLARPASTAWLSPNLPAGNKRARVHPHAPRRYPPPPPRALTFVSRVVLRWRACCRMRNRTLAASEGARPNTAQPSDRAPFAREPSLRS</sequence>
<feature type="compositionally biased region" description="Basic residues" evidence="1">
    <location>
        <begin position="128"/>
        <end position="138"/>
    </location>
</feature>
<name>A0A2T0A0J6_RHOTO</name>
<evidence type="ECO:0000313" key="2">
    <source>
        <dbReference type="EMBL" id="PRQ71525.1"/>
    </source>
</evidence>
<reference evidence="2 3" key="1">
    <citation type="journal article" date="2018" name="Elife">
        <title>Functional genomics of lipid metabolism in the oleaginous yeast Rhodosporidium toruloides.</title>
        <authorList>
            <person name="Coradetti S.T."/>
            <person name="Pinel D."/>
            <person name="Geiselman G."/>
            <person name="Ito M."/>
            <person name="Mondo S."/>
            <person name="Reilly M.C."/>
            <person name="Cheng Y.F."/>
            <person name="Bauer S."/>
            <person name="Grigoriev I."/>
            <person name="Gladden J.M."/>
            <person name="Simmons B.A."/>
            <person name="Brem R."/>
            <person name="Arkin A.P."/>
            <person name="Skerker J.M."/>
        </authorList>
    </citation>
    <scope>NUCLEOTIDE SEQUENCE [LARGE SCALE GENOMIC DNA]</scope>
    <source>
        <strain evidence="2 3">NBRC 0880</strain>
    </source>
</reference>
<accession>A0A2T0A0J6</accession>
<dbReference type="EMBL" id="LCTV02000012">
    <property type="protein sequence ID" value="PRQ71525.1"/>
    <property type="molecule type" value="Genomic_DNA"/>
</dbReference>
<feature type="region of interest" description="Disordered" evidence="1">
    <location>
        <begin position="1"/>
        <end position="58"/>
    </location>
</feature>
<feature type="compositionally biased region" description="Low complexity" evidence="1">
    <location>
        <begin position="38"/>
        <end position="51"/>
    </location>
</feature>
<dbReference type="Proteomes" id="UP000239560">
    <property type="component" value="Unassembled WGS sequence"/>
</dbReference>
<feature type="region of interest" description="Disordered" evidence="1">
    <location>
        <begin position="120"/>
        <end position="144"/>
    </location>
</feature>
<organism evidence="2 3">
    <name type="scientific">Rhodotorula toruloides</name>
    <name type="common">Yeast</name>
    <name type="synonym">Rhodosporidium toruloides</name>
    <dbReference type="NCBI Taxonomy" id="5286"/>
    <lineage>
        <taxon>Eukaryota</taxon>
        <taxon>Fungi</taxon>
        <taxon>Dikarya</taxon>
        <taxon>Basidiomycota</taxon>
        <taxon>Pucciniomycotina</taxon>
        <taxon>Microbotryomycetes</taxon>
        <taxon>Sporidiobolales</taxon>
        <taxon>Sporidiobolaceae</taxon>
        <taxon>Rhodotorula</taxon>
    </lineage>
</organism>
<evidence type="ECO:0000313" key="3">
    <source>
        <dbReference type="Proteomes" id="UP000239560"/>
    </source>
</evidence>
<gene>
    <name evidence="2" type="ORF">AAT19DRAFT_10383</name>
</gene>
<comment type="caution">
    <text evidence="2">The sequence shown here is derived from an EMBL/GenBank/DDBJ whole genome shotgun (WGS) entry which is preliminary data.</text>
</comment>